<evidence type="ECO:0000256" key="22">
    <source>
        <dbReference type="PROSITE-ProRule" id="PRU00023"/>
    </source>
</evidence>
<evidence type="ECO:0000256" key="7">
    <source>
        <dbReference type="ARBA" id="ARBA00022618"/>
    </source>
</evidence>
<dbReference type="InterPro" id="IPR001245">
    <property type="entry name" value="Ser-Thr/Tyr_kinase_cat_dom"/>
</dbReference>
<dbReference type="PROSITE" id="PS50088">
    <property type="entry name" value="ANK_REPEAT"/>
    <property type="match status" value="2"/>
</dbReference>
<keyword evidence="8" id="KW-0677">Repeat</keyword>
<name>A0A452I5E7_9SAUR</name>
<dbReference type="GO" id="GO:0051306">
    <property type="term" value="P:mitotic sister chromatid separation"/>
    <property type="evidence" value="ECO:0007669"/>
    <property type="project" value="InterPro"/>
</dbReference>
<evidence type="ECO:0000256" key="2">
    <source>
        <dbReference type="ARBA" id="ARBA00004496"/>
    </source>
</evidence>
<organism evidence="25 26">
    <name type="scientific">Gopherus agassizii</name>
    <name type="common">Agassiz's desert tortoise</name>
    <dbReference type="NCBI Taxonomy" id="38772"/>
    <lineage>
        <taxon>Eukaryota</taxon>
        <taxon>Metazoa</taxon>
        <taxon>Chordata</taxon>
        <taxon>Craniata</taxon>
        <taxon>Vertebrata</taxon>
        <taxon>Euteleostomi</taxon>
        <taxon>Archelosauria</taxon>
        <taxon>Testudinata</taxon>
        <taxon>Testudines</taxon>
        <taxon>Cryptodira</taxon>
        <taxon>Durocryptodira</taxon>
        <taxon>Testudinoidea</taxon>
        <taxon>Testudinidae</taxon>
        <taxon>Gopherus</taxon>
    </lineage>
</organism>
<dbReference type="GO" id="GO:0000776">
    <property type="term" value="C:kinetochore"/>
    <property type="evidence" value="ECO:0007669"/>
    <property type="project" value="UniProtKB-KW"/>
</dbReference>
<evidence type="ECO:0000313" key="25">
    <source>
        <dbReference type="Ensembl" id="ENSGAGP00000022747.1"/>
    </source>
</evidence>
<evidence type="ECO:0000256" key="6">
    <source>
        <dbReference type="ARBA" id="ARBA00022553"/>
    </source>
</evidence>
<keyword evidence="11" id="KW-0995">Kinetochore</keyword>
<proteinExistence type="inferred from homology"/>
<reference evidence="25" key="2">
    <citation type="submission" date="2025-08" db="UniProtKB">
        <authorList>
            <consortium name="Ensembl"/>
        </authorList>
    </citation>
    <scope>IDENTIFICATION</scope>
</reference>
<keyword evidence="15" id="KW-0137">Centromere</keyword>
<dbReference type="FunFam" id="1.25.40.20:FF:000153">
    <property type="entry name" value="inactive serine/threonine-protein kinase TEX14 isoform X3"/>
    <property type="match status" value="1"/>
</dbReference>
<dbReference type="Ensembl" id="ENSGAGT00000025910.1">
    <property type="protein sequence ID" value="ENSGAGP00000022747.1"/>
    <property type="gene ID" value="ENSGAGG00000016677.1"/>
</dbReference>
<protein>
    <recommendedName>
        <fullName evidence="19">Inactive serine/threonine-protein kinase TEX14</fullName>
    </recommendedName>
    <alternativeName>
        <fullName evidence="21">Testis-expressed sequence 14</fullName>
    </alternativeName>
    <alternativeName>
        <fullName evidence="20">Testis-expressed sequence 14 protein</fullName>
    </alternativeName>
</protein>
<dbReference type="InterPro" id="IPR011009">
    <property type="entry name" value="Kinase-like_dom_sf"/>
</dbReference>
<dbReference type="GO" id="GO:0004672">
    <property type="term" value="F:protein kinase activity"/>
    <property type="evidence" value="ECO:0007669"/>
    <property type="project" value="InterPro"/>
</dbReference>
<evidence type="ECO:0000256" key="21">
    <source>
        <dbReference type="ARBA" id="ARBA00083992"/>
    </source>
</evidence>
<evidence type="ECO:0000256" key="11">
    <source>
        <dbReference type="ARBA" id="ARBA00022838"/>
    </source>
</evidence>
<dbReference type="Pfam" id="PF12796">
    <property type="entry name" value="Ank_2"/>
    <property type="match status" value="1"/>
</dbReference>
<dbReference type="InterPro" id="IPR002110">
    <property type="entry name" value="Ankyrin_rpt"/>
</dbReference>
<feature type="repeat" description="ANK" evidence="22">
    <location>
        <begin position="88"/>
        <end position="120"/>
    </location>
</feature>
<evidence type="ECO:0000256" key="5">
    <source>
        <dbReference type="ARBA" id="ARBA00022490"/>
    </source>
</evidence>
<keyword evidence="14" id="KW-0131">Cell cycle</keyword>
<evidence type="ECO:0000256" key="8">
    <source>
        <dbReference type="ARBA" id="ARBA00022737"/>
    </source>
</evidence>
<evidence type="ECO:0000256" key="4">
    <source>
        <dbReference type="ARBA" id="ARBA00022454"/>
    </source>
</evidence>
<dbReference type="InterPro" id="IPR036770">
    <property type="entry name" value="Ankyrin_rpt-contain_sf"/>
</dbReference>
<feature type="compositionally biased region" description="Basic and acidic residues" evidence="23">
    <location>
        <begin position="863"/>
        <end position="872"/>
    </location>
</feature>
<dbReference type="PROSITE" id="PS50011">
    <property type="entry name" value="PROTEIN_KINASE_DOM"/>
    <property type="match status" value="1"/>
</dbReference>
<dbReference type="GO" id="GO:0007094">
    <property type="term" value="P:mitotic spindle assembly checkpoint signaling"/>
    <property type="evidence" value="ECO:0007669"/>
    <property type="project" value="InterPro"/>
</dbReference>
<evidence type="ECO:0000256" key="15">
    <source>
        <dbReference type="ARBA" id="ARBA00023328"/>
    </source>
</evidence>
<feature type="domain" description="Protein kinase" evidence="24">
    <location>
        <begin position="221"/>
        <end position="511"/>
    </location>
</feature>
<dbReference type="GO" id="GO:0043063">
    <property type="term" value="P:intercellular bridge organization"/>
    <property type="evidence" value="ECO:0007669"/>
    <property type="project" value="InterPro"/>
</dbReference>
<keyword evidence="9" id="KW-0547">Nucleotide-binding</keyword>
<accession>A0A452I5E7</accession>
<evidence type="ECO:0000256" key="19">
    <source>
        <dbReference type="ARBA" id="ARBA00073130"/>
    </source>
</evidence>
<evidence type="ECO:0000256" key="13">
    <source>
        <dbReference type="ARBA" id="ARBA00023043"/>
    </source>
</evidence>
<evidence type="ECO:0000256" key="20">
    <source>
        <dbReference type="ARBA" id="ARBA00081075"/>
    </source>
</evidence>
<comment type="function">
    <text evidence="17">Required both for the formation of intercellular bridges during meiosis and for kinetochore-microtubule attachment during mitosis. Intercellular bridges are evolutionarily conserved structures that connect differentiating germ cells and are required for spermatogenesis and male fertility. Acts by promoting the conversion of midbodies into intercellular bridges via its interaction with CEP55: interaction with CEP55 inhibits the interaction between CEP55 and PDCD6IP/ALIX and TSG101, blocking cell abscission and leading to transform midbodies into intercellular bridges. Also plays a role during mitosis: recruited to kinetochores by PLK1 during early mitosis and regulates the maturation of the outer kinetochores and microtubule attachment. Has no protein kinase activity in vitro.</text>
</comment>
<keyword evidence="6" id="KW-0597">Phosphoprotein</keyword>
<dbReference type="Gene3D" id="1.25.40.20">
    <property type="entry name" value="Ankyrin repeat-containing domain"/>
    <property type="match status" value="1"/>
</dbReference>
<keyword evidence="5" id="KW-0963">Cytoplasm</keyword>
<evidence type="ECO:0000256" key="12">
    <source>
        <dbReference type="ARBA" id="ARBA00022840"/>
    </source>
</evidence>
<evidence type="ECO:0000256" key="1">
    <source>
        <dbReference type="ARBA" id="ARBA00004214"/>
    </source>
</evidence>
<dbReference type="SUPFAM" id="SSF56112">
    <property type="entry name" value="Protein kinase-like (PK-like)"/>
    <property type="match status" value="1"/>
</dbReference>
<evidence type="ECO:0000313" key="26">
    <source>
        <dbReference type="Proteomes" id="UP000291020"/>
    </source>
</evidence>
<evidence type="ECO:0000256" key="18">
    <source>
        <dbReference type="ARBA" id="ARBA00066020"/>
    </source>
</evidence>
<evidence type="ECO:0000256" key="3">
    <source>
        <dbReference type="ARBA" id="ARBA00004629"/>
    </source>
</evidence>
<evidence type="ECO:0000256" key="17">
    <source>
        <dbReference type="ARBA" id="ARBA00057673"/>
    </source>
</evidence>
<dbReference type="PANTHER" id="PTHR23060:SF3">
    <property type="entry name" value="TESTIS EXPRESSED 14, INTERCELLULAR BRIDGE FORMING FACTOR"/>
    <property type="match status" value="1"/>
</dbReference>
<evidence type="ECO:0000259" key="24">
    <source>
        <dbReference type="PROSITE" id="PS50011"/>
    </source>
</evidence>
<dbReference type="Pfam" id="PF07714">
    <property type="entry name" value="PK_Tyr_Ser-Thr"/>
    <property type="match status" value="1"/>
</dbReference>
<keyword evidence="12" id="KW-0067">ATP-binding</keyword>
<evidence type="ECO:0000256" key="16">
    <source>
        <dbReference type="ARBA" id="ARBA00038349"/>
    </source>
</evidence>
<feature type="region of interest" description="Disordered" evidence="23">
    <location>
        <begin position="863"/>
        <end position="897"/>
    </location>
</feature>
<reference evidence="25" key="3">
    <citation type="submission" date="2025-09" db="UniProtKB">
        <authorList>
            <consortium name="Ensembl"/>
        </authorList>
    </citation>
    <scope>IDENTIFICATION</scope>
</reference>
<dbReference type="STRING" id="38772.ENSGAGP00000022747"/>
<dbReference type="GO" id="GO:0045171">
    <property type="term" value="C:intercellular bridge"/>
    <property type="evidence" value="ECO:0007669"/>
    <property type="project" value="TreeGrafter"/>
</dbReference>
<keyword evidence="26" id="KW-1185">Reference proteome</keyword>
<sequence>MAHAVPLPIPCPVQLGTIKNDSLEAQLHEYVKQGNYVKVKKILKKGICVDTINSLGQTALFTAALLGLGKLVDVLLDYGSDPNHRCYDGSTPVHAAAFSGNQWILSKLLDAGGDLRVHDKNGRNPQCWALSAGKESSAQMLEFIRRCASHMQAAIQNFPSDLLRKVGSSKVLVCNPSRFGGITQGNADSPLTRLLKGGANSSRNIYSFGFGKCMVLSQFYLTGSRQLGYLASLPIIWDKEVVQADDEPTFSFHTGPYMIMTNLMWGSSRVTVKELSLKPHQNCSKLRLADLLIAEQEYSSKLRHPHLLQLMAVCLSNDLEKTRLVYERVNFGSLYSILHERRSEFPVLHMETIVHLLLQVNDALRFLHSRGFIHRSLTSYAVQIVSAGEAKLTNLEYMIESKDGGDHSDLTRVPVPAQLYKWCAPEVILEKAATVKSDIYSFCIVMQEALTETLPWNGLEGSGIKELVVSGQHLETDVRLPNPYYDIVKTGLAPKQNDRSMSLQDIRYILKNDLKSRIGRSDESSTAQRHVIFPDINICLGSTSNYKRETLELQGEAITKTDGSFTAPRCSFSPAEKETIIDREGITCIQPVIQDLSQDIASELQRTYSVNEVNDSLCSFEINEIYACYPELHEDVLEELAGLDRALEDKIKQQNVDKDRAVSQILPLLPKIQLVEQPNSSEEGSSSEMGTEYSIEEVERLSEASESCMLRCLGADVRESVHSPSKTEQHISKCVLNLKISQTLLRQATDSLYRIEVKLDELETVQNQHKLLKEIQAEQVSKQKSIESYLDKIDDILKNIKIPLSGADAFLWKAVGPPSRNYIPPPQRVPGAQSALEVDHFQAISKAVKEPRAIQSEKIECVDQRRKNKDDCQNDFSSNMEHSSELTRSPNSSPDISDEFFTPDPDYLFSPAAQENAEREVKVTVINRSSNHLTLFHYQFSRSLTDIQDLSSISCERENSYKDITCKTPRVSHAPTSVSTPLSPGKKVSSTIKKCRDCHEIPLDTSCWATQETSLTVSSSFITAREKGKNSEPPFLSSETYFSGLTEPVSVGNCTSFMPAKFQTFASHIFSKCLNITARSDTYMESYSL</sequence>
<comment type="subcellular location">
    <subcellularLocation>
        <location evidence="3">Chromosome</location>
        <location evidence="3">Centromere</location>
        <location evidence="3">Kinetochore</location>
    </subcellularLocation>
    <subcellularLocation>
        <location evidence="2">Cytoplasm</location>
    </subcellularLocation>
    <subcellularLocation>
        <location evidence="1">Midbody</location>
    </subcellularLocation>
</comment>
<dbReference type="GO" id="GO:0005524">
    <property type="term" value="F:ATP binding"/>
    <property type="evidence" value="ECO:0007669"/>
    <property type="project" value="UniProtKB-KW"/>
</dbReference>
<dbReference type="InterPro" id="IPR000719">
    <property type="entry name" value="Prot_kinase_dom"/>
</dbReference>
<dbReference type="AlphaFoldDB" id="A0A452I5E7"/>
<dbReference type="GO" id="GO:0005737">
    <property type="term" value="C:cytoplasm"/>
    <property type="evidence" value="ECO:0007669"/>
    <property type="project" value="UniProtKB-SubCell"/>
</dbReference>
<keyword evidence="7" id="KW-0132">Cell division</keyword>
<dbReference type="InterPro" id="IPR039339">
    <property type="entry name" value="Tex14"/>
</dbReference>
<dbReference type="Gene3D" id="1.10.510.10">
    <property type="entry name" value="Transferase(Phosphotransferase) domain 1"/>
    <property type="match status" value="1"/>
</dbReference>
<feature type="repeat" description="ANK" evidence="22">
    <location>
        <begin position="55"/>
        <end position="87"/>
    </location>
</feature>
<keyword evidence="10" id="KW-0498">Mitosis</keyword>
<dbReference type="GO" id="GO:0051301">
    <property type="term" value="P:cell division"/>
    <property type="evidence" value="ECO:0007669"/>
    <property type="project" value="UniProtKB-KW"/>
</dbReference>
<dbReference type="SUPFAM" id="SSF48403">
    <property type="entry name" value="Ankyrin repeat"/>
    <property type="match status" value="1"/>
</dbReference>
<dbReference type="SMART" id="SM00248">
    <property type="entry name" value="ANK"/>
    <property type="match status" value="3"/>
</dbReference>
<reference evidence="26" key="1">
    <citation type="journal article" date="2017" name="PLoS ONE">
        <title>The Agassiz's desert tortoise genome provides a resource for the conservation of a threatened species.</title>
        <authorList>
            <person name="Tollis M."/>
            <person name="DeNardo D.F."/>
            <person name="Cornelius J.A."/>
            <person name="Dolby G.A."/>
            <person name="Edwards T."/>
            <person name="Henen B.T."/>
            <person name="Karl A.E."/>
            <person name="Murphy R.W."/>
            <person name="Kusumi K."/>
        </authorList>
    </citation>
    <scope>NUCLEOTIDE SEQUENCE [LARGE SCALE GENOMIC DNA]</scope>
</reference>
<comment type="similarity">
    <text evidence="16">Belongs to the protein kinase superfamily.</text>
</comment>
<evidence type="ECO:0000256" key="23">
    <source>
        <dbReference type="SAM" id="MobiDB-lite"/>
    </source>
</evidence>
<dbReference type="PANTHER" id="PTHR23060">
    <property type="entry name" value="TESTIS EXPRESSED GENE 14"/>
    <property type="match status" value="1"/>
</dbReference>
<evidence type="ECO:0000256" key="10">
    <source>
        <dbReference type="ARBA" id="ARBA00022776"/>
    </source>
</evidence>
<keyword evidence="13 22" id="KW-0040">ANK repeat</keyword>
<dbReference type="PROSITE" id="PS50297">
    <property type="entry name" value="ANK_REP_REGION"/>
    <property type="match status" value="2"/>
</dbReference>
<keyword evidence="4" id="KW-0158">Chromosome</keyword>
<dbReference type="GO" id="GO:0008608">
    <property type="term" value="P:attachment of spindle microtubules to kinetochore"/>
    <property type="evidence" value="ECO:0007669"/>
    <property type="project" value="InterPro"/>
</dbReference>
<dbReference type="FunFam" id="1.10.510.10:FF:000428">
    <property type="entry name" value="inactive serine/threonine-protein kinase TEX14 isoform X1"/>
    <property type="match status" value="1"/>
</dbReference>
<evidence type="ECO:0000256" key="9">
    <source>
        <dbReference type="ARBA" id="ARBA00022741"/>
    </source>
</evidence>
<dbReference type="GO" id="GO:0030496">
    <property type="term" value="C:midbody"/>
    <property type="evidence" value="ECO:0007669"/>
    <property type="project" value="UniProtKB-SubCell"/>
</dbReference>
<evidence type="ECO:0000256" key="14">
    <source>
        <dbReference type="ARBA" id="ARBA00023306"/>
    </source>
</evidence>
<dbReference type="GO" id="GO:0007140">
    <property type="term" value="P:male meiotic nuclear division"/>
    <property type="evidence" value="ECO:0007669"/>
    <property type="project" value="InterPro"/>
</dbReference>
<comment type="subunit">
    <text evidence="18">Interacts with KIF23 and RBM44. Interacts with CEP55; inhibiting interaction between CEP55 and PDCD6IP/ALIX and TSG101.</text>
</comment>
<dbReference type="Proteomes" id="UP000291020">
    <property type="component" value="Unassembled WGS sequence"/>
</dbReference>
<feature type="compositionally biased region" description="Polar residues" evidence="23">
    <location>
        <begin position="874"/>
        <end position="895"/>
    </location>
</feature>